<feature type="compositionally biased region" description="Basic and acidic residues" evidence="1">
    <location>
        <begin position="32"/>
        <end position="43"/>
    </location>
</feature>
<accession>M3XTR0</accession>
<dbReference type="Ensembl" id="ENSMPUT00000002512.1">
    <property type="protein sequence ID" value="ENSMPUP00000002460.1"/>
    <property type="gene ID" value="ENSMPUG00000002489.1"/>
</dbReference>
<feature type="region of interest" description="Disordered" evidence="1">
    <location>
        <begin position="22"/>
        <end position="127"/>
    </location>
</feature>
<name>M3XTR0_MUSPF</name>
<dbReference type="AlphaFoldDB" id="M3XTR0"/>
<protein>
    <submittedName>
        <fullName evidence="2">Uncharacterized protein</fullName>
    </submittedName>
</protein>
<dbReference type="InParanoid" id="M3XTR0"/>
<dbReference type="HOGENOM" id="CLU_1969825_0_0_1"/>
<organism evidence="2">
    <name type="scientific">Mustela putorius furo</name>
    <name type="common">European domestic ferret</name>
    <name type="synonym">Mustela furo</name>
    <dbReference type="NCBI Taxonomy" id="9669"/>
    <lineage>
        <taxon>Eukaryota</taxon>
        <taxon>Metazoa</taxon>
        <taxon>Chordata</taxon>
        <taxon>Craniata</taxon>
        <taxon>Vertebrata</taxon>
        <taxon>Euteleostomi</taxon>
        <taxon>Mammalia</taxon>
        <taxon>Eutheria</taxon>
        <taxon>Laurasiatheria</taxon>
        <taxon>Carnivora</taxon>
        <taxon>Caniformia</taxon>
        <taxon>Musteloidea</taxon>
        <taxon>Mustelidae</taxon>
        <taxon>Mustelinae</taxon>
        <taxon>Mustela</taxon>
    </lineage>
</organism>
<sequence length="127" mass="13293">MVNVLLPEGTWYRTLSATLRSDLARNRSLRGPRKEMQGSREVEATGATSETLASSDECHRDGTALGDTDSRACQEEPRHAGGTRGLVTGMGSLGGSTQKSSSSKALGQASPTVWMVSRAGGGRVGRA</sequence>
<feature type="compositionally biased region" description="Low complexity" evidence="1">
    <location>
        <begin position="95"/>
        <end position="107"/>
    </location>
</feature>
<reference evidence="2" key="1">
    <citation type="submission" date="2024-06" db="UniProtKB">
        <authorList>
            <consortium name="Ensembl"/>
        </authorList>
    </citation>
    <scope>IDENTIFICATION</scope>
</reference>
<evidence type="ECO:0000313" key="2">
    <source>
        <dbReference type="Ensembl" id="ENSMPUP00000002460.1"/>
    </source>
</evidence>
<feature type="compositionally biased region" description="Basic and acidic residues" evidence="1">
    <location>
        <begin position="56"/>
        <end position="79"/>
    </location>
</feature>
<dbReference type="EMBL" id="AEYP01086370">
    <property type="status" value="NOT_ANNOTATED_CDS"/>
    <property type="molecule type" value="Genomic_DNA"/>
</dbReference>
<proteinExistence type="predicted"/>
<evidence type="ECO:0000256" key="1">
    <source>
        <dbReference type="SAM" id="MobiDB-lite"/>
    </source>
</evidence>